<dbReference type="EMBL" id="BGPR01002870">
    <property type="protein sequence ID" value="GBM80274.1"/>
    <property type="molecule type" value="Genomic_DNA"/>
</dbReference>
<dbReference type="PANTHER" id="PTHR47266">
    <property type="entry name" value="ENDONUCLEASE-RELATED"/>
    <property type="match status" value="1"/>
</dbReference>
<dbReference type="Pfam" id="PF22938">
    <property type="entry name" value="Integrase_p58_C"/>
    <property type="match status" value="1"/>
</dbReference>
<feature type="compositionally biased region" description="Basic and acidic residues" evidence="1">
    <location>
        <begin position="172"/>
        <end position="181"/>
    </location>
</feature>
<dbReference type="Gene3D" id="3.30.420.10">
    <property type="entry name" value="Ribonuclease H-like superfamily/Ribonuclease H"/>
    <property type="match status" value="1"/>
</dbReference>
<feature type="compositionally biased region" description="Polar residues" evidence="1">
    <location>
        <begin position="185"/>
        <end position="212"/>
    </location>
</feature>
<dbReference type="InterPro" id="IPR001584">
    <property type="entry name" value="Integrase_cat-core"/>
</dbReference>
<organism evidence="3 4">
    <name type="scientific">Araneus ventricosus</name>
    <name type="common">Orbweaver spider</name>
    <name type="synonym">Epeira ventricosa</name>
    <dbReference type="NCBI Taxonomy" id="182803"/>
    <lineage>
        <taxon>Eukaryota</taxon>
        <taxon>Metazoa</taxon>
        <taxon>Ecdysozoa</taxon>
        <taxon>Arthropoda</taxon>
        <taxon>Chelicerata</taxon>
        <taxon>Arachnida</taxon>
        <taxon>Araneae</taxon>
        <taxon>Araneomorphae</taxon>
        <taxon>Entelegynae</taxon>
        <taxon>Araneoidea</taxon>
        <taxon>Araneidae</taxon>
        <taxon>Araneus</taxon>
    </lineage>
</organism>
<name>A0A4Y2IRI1_ARAVE</name>
<dbReference type="InterPro" id="IPR054465">
    <property type="entry name" value="Integrase_p58-like_C"/>
</dbReference>
<evidence type="ECO:0000259" key="2">
    <source>
        <dbReference type="PROSITE" id="PS50994"/>
    </source>
</evidence>
<protein>
    <recommendedName>
        <fullName evidence="2">Integrase catalytic domain-containing protein</fullName>
    </recommendedName>
</protein>
<evidence type="ECO:0000313" key="4">
    <source>
        <dbReference type="Proteomes" id="UP000499080"/>
    </source>
</evidence>
<feature type="region of interest" description="Disordered" evidence="1">
    <location>
        <begin position="172"/>
        <end position="219"/>
    </location>
</feature>
<evidence type="ECO:0000313" key="3">
    <source>
        <dbReference type="EMBL" id="GBM80274.1"/>
    </source>
</evidence>
<dbReference type="SUPFAM" id="SSF53098">
    <property type="entry name" value="Ribonuclease H-like"/>
    <property type="match status" value="1"/>
</dbReference>
<proteinExistence type="predicted"/>
<dbReference type="Proteomes" id="UP000499080">
    <property type="component" value="Unassembled WGS sequence"/>
</dbReference>
<sequence length="219" mass="25160">MHCKEFQRRKPIPQKPPGHLMPIPAVEAPVHRVGVDLLGRFPKSFRGNKWIIVCSDYLTPYAITKSLPSADAPEVSKFMVEEIILKHGAPRTIITDRGQILQSKLIFEINRLFRKVGLSEKLLKKYFGPYQVVRKLSEVTYEGQDFDPLTKRRKIKDIVHVVRMKPYYDPDMQKDCLEDSPKIIQDTNPSRAEPESTSPQEKRTTYTGPTTRSRAKLAS</sequence>
<keyword evidence="4" id="KW-1185">Reference proteome</keyword>
<dbReference type="PROSITE" id="PS50994">
    <property type="entry name" value="INTEGRASE"/>
    <property type="match status" value="1"/>
</dbReference>
<dbReference type="OrthoDB" id="6504721at2759"/>
<dbReference type="AlphaFoldDB" id="A0A4Y2IRI1"/>
<accession>A0A4Y2IRI1</accession>
<dbReference type="InterPro" id="IPR052160">
    <property type="entry name" value="Gypsy_RT_Integrase-like"/>
</dbReference>
<reference evidence="3 4" key="1">
    <citation type="journal article" date="2019" name="Sci. Rep.">
        <title>Orb-weaving spider Araneus ventricosus genome elucidates the spidroin gene catalogue.</title>
        <authorList>
            <person name="Kono N."/>
            <person name="Nakamura H."/>
            <person name="Ohtoshi R."/>
            <person name="Moran D.A.P."/>
            <person name="Shinohara A."/>
            <person name="Yoshida Y."/>
            <person name="Fujiwara M."/>
            <person name="Mori M."/>
            <person name="Tomita M."/>
            <person name="Arakawa K."/>
        </authorList>
    </citation>
    <scope>NUCLEOTIDE SEQUENCE [LARGE SCALE GENOMIC DNA]</scope>
</reference>
<comment type="caution">
    <text evidence="3">The sequence shown here is derived from an EMBL/GenBank/DDBJ whole genome shotgun (WGS) entry which is preliminary data.</text>
</comment>
<dbReference type="InterPro" id="IPR012337">
    <property type="entry name" value="RNaseH-like_sf"/>
</dbReference>
<evidence type="ECO:0000256" key="1">
    <source>
        <dbReference type="SAM" id="MobiDB-lite"/>
    </source>
</evidence>
<dbReference type="GO" id="GO:0015074">
    <property type="term" value="P:DNA integration"/>
    <property type="evidence" value="ECO:0007669"/>
    <property type="project" value="InterPro"/>
</dbReference>
<dbReference type="GO" id="GO:0003676">
    <property type="term" value="F:nucleic acid binding"/>
    <property type="evidence" value="ECO:0007669"/>
    <property type="project" value="InterPro"/>
</dbReference>
<dbReference type="InterPro" id="IPR036397">
    <property type="entry name" value="RNaseH_sf"/>
</dbReference>
<gene>
    <name evidence="3" type="ORF">AVEN_7573_1</name>
</gene>
<feature type="domain" description="Integrase catalytic" evidence="2">
    <location>
        <begin position="25"/>
        <end position="126"/>
    </location>
</feature>